<evidence type="ECO:0008006" key="4">
    <source>
        <dbReference type="Google" id="ProtNLM"/>
    </source>
</evidence>
<reference evidence="3" key="1">
    <citation type="journal article" date="2015" name="Nat. Genet.">
        <title>The genome and transcriptome of the zoonotic hookworm Ancylostoma ceylanicum identify infection-specific gene families.</title>
        <authorList>
            <person name="Schwarz E.M."/>
            <person name="Hu Y."/>
            <person name="Antoshechkin I."/>
            <person name="Miller M.M."/>
            <person name="Sternberg P.W."/>
            <person name="Aroian R.V."/>
        </authorList>
    </citation>
    <scope>NUCLEOTIDE SEQUENCE</scope>
    <source>
        <strain evidence="3">HY135</strain>
    </source>
</reference>
<sequence>MRNRSDDSKSEQSQSTKETSSKTESCCLHGVPCVKADPLQATRNLSDRRCISPFTECLLPNSQESVALRLPKNQEKLTKAIVEQPPRSELGQPVFTTTSDPLLHYIGIMTPAEAEEAVPRPTSFRLYHQTKLSLSEMREALRTGSPDAISPVLPLCVIYRCSEGQIRHYKIIQFESNSQRFYTVDVPNIVQPCFLTIGGLVRFYSNFSLSNCYNERGELQVDVFPCR</sequence>
<feature type="region of interest" description="Disordered" evidence="1">
    <location>
        <begin position="1"/>
        <end position="21"/>
    </location>
</feature>
<dbReference type="PANTHER" id="PTHR31128">
    <property type="entry name" value="PROTEIN CBR-CLEC-135-RELATED"/>
    <property type="match status" value="1"/>
</dbReference>
<comment type="caution">
    <text evidence="2">The sequence shown here is derived from an EMBL/GenBank/DDBJ whole genome shotgun (WGS) entry which is preliminary data.</text>
</comment>
<feature type="compositionally biased region" description="Low complexity" evidence="1">
    <location>
        <begin position="11"/>
        <end position="21"/>
    </location>
</feature>
<feature type="compositionally biased region" description="Basic and acidic residues" evidence="1">
    <location>
        <begin position="1"/>
        <end position="10"/>
    </location>
</feature>
<evidence type="ECO:0000256" key="1">
    <source>
        <dbReference type="SAM" id="MobiDB-lite"/>
    </source>
</evidence>
<evidence type="ECO:0000313" key="2">
    <source>
        <dbReference type="EMBL" id="EYC26198.1"/>
    </source>
</evidence>
<name>A0A016VHF8_9BILA</name>
<keyword evidence="3" id="KW-1185">Reference proteome</keyword>
<dbReference type="AlphaFoldDB" id="A0A016VHF8"/>
<dbReference type="OrthoDB" id="5850180at2759"/>
<dbReference type="EMBL" id="JARK01001346">
    <property type="protein sequence ID" value="EYC26198.1"/>
    <property type="molecule type" value="Genomic_DNA"/>
</dbReference>
<dbReference type="PANTHER" id="PTHR31128:SF9">
    <property type="entry name" value="DUF3444 DOMAIN-CONTAINING PROTEIN-RELATED"/>
    <property type="match status" value="1"/>
</dbReference>
<evidence type="ECO:0000313" key="3">
    <source>
        <dbReference type="Proteomes" id="UP000024635"/>
    </source>
</evidence>
<protein>
    <recommendedName>
        <fullName evidence="4">SH2 domain-containing protein</fullName>
    </recommendedName>
</protein>
<accession>A0A016VHF8</accession>
<proteinExistence type="predicted"/>
<gene>
    <name evidence="2" type="primary">Acey_s0010.g1012</name>
    <name evidence="2" type="ORF">Y032_0010g1012</name>
</gene>
<dbReference type="Proteomes" id="UP000024635">
    <property type="component" value="Unassembled WGS sequence"/>
</dbReference>
<organism evidence="2 3">
    <name type="scientific">Ancylostoma ceylanicum</name>
    <dbReference type="NCBI Taxonomy" id="53326"/>
    <lineage>
        <taxon>Eukaryota</taxon>
        <taxon>Metazoa</taxon>
        <taxon>Ecdysozoa</taxon>
        <taxon>Nematoda</taxon>
        <taxon>Chromadorea</taxon>
        <taxon>Rhabditida</taxon>
        <taxon>Rhabditina</taxon>
        <taxon>Rhabditomorpha</taxon>
        <taxon>Strongyloidea</taxon>
        <taxon>Ancylostomatidae</taxon>
        <taxon>Ancylostomatinae</taxon>
        <taxon>Ancylostoma</taxon>
    </lineage>
</organism>